<dbReference type="EMBL" id="KN847520">
    <property type="protein sequence ID" value="KIV96848.1"/>
    <property type="molecule type" value="Genomic_DNA"/>
</dbReference>
<dbReference type="Pfam" id="PF04248">
    <property type="entry name" value="NTP_transf_9"/>
    <property type="match status" value="1"/>
</dbReference>
<feature type="domain" description="DUF427" evidence="1">
    <location>
        <begin position="206"/>
        <end position="301"/>
    </location>
</feature>
<dbReference type="Gene3D" id="2.170.150.40">
    <property type="entry name" value="Domain of unknown function (DUF427)"/>
    <property type="match status" value="1"/>
</dbReference>
<sequence>MFCGLPSVLRSSLLQSRRRILIPIFGLSSIRPCQLQLNHQFLSSSPLSTLRYSSSRAKANMSDLADLASKLFHADSDFHPKILPTEKRVRGVLNGEWIFDTAEALMVWEVKWFPSYWIPRKDILPTAKLVDDKPISGIQSSTSKLYVGDKWVTTLLVPDSFNSPLAGYVKIEAKALDAWYEEQSEVLYHPKDPFHRVDILPSGRHVRVEVEGTVLADTTDQGGVRALFETNFPARWYLPRTAINWSYLRPSDTKTGCPYKGQASYYDGVIGDKVIKDIAWWYPSPIMESYEVTGFLCFYPDKVTTLVDGKDITKIGMKLPVIANQDDADIGKIRPSHKNCDC</sequence>
<dbReference type="RefSeq" id="XP_016228422.1">
    <property type="nucleotide sequence ID" value="XM_016364773.1"/>
</dbReference>
<dbReference type="PANTHER" id="PTHR34310">
    <property type="entry name" value="DUF427 DOMAIN PROTEIN (AFU_ORTHOLOGUE AFUA_3G02220)"/>
    <property type="match status" value="1"/>
</dbReference>
<dbReference type="STRING" id="212818.A0A0D2AD47"/>
<dbReference type="InterPro" id="IPR007361">
    <property type="entry name" value="DUF427"/>
</dbReference>
<dbReference type="VEuPathDB" id="FungiDB:PV10_00665"/>
<dbReference type="PANTHER" id="PTHR34310:SF9">
    <property type="entry name" value="BLR5716 PROTEIN"/>
    <property type="match status" value="1"/>
</dbReference>
<evidence type="ECO:0000259" key="1">
    <source>
        <dbReference type="Pfam" id="PF04248"/>
    </source>
</evidence>
<protein>
    <recommendedName>
        <fullName evidence="1">DUF427 domain-containing protein</fullName>
    </recommendedName>
</protein>
<dbReference type="Proteomes" id="UP000054302">
    <property type="component" value="Unassembled WGS sequence"/>
</dbReference>
<dbReference type="GeneID" id="27318510"/>
<name>A0A0D2AD47_EXOME</name>
<accession>A0A0D2AD47</accession>
<dbReference type="AlphaFoldDB" id="A0A0D2AD47"/>
<dbReference type="InterPro" id="IPR038694">
    <property type="entry name" value="DUF427_sf"/>
</dbReference>
<keyword evidence="3" id="KW-1185">Reference proteome</keyword>
<organism evidence="2 3">
    <name type="scientific">Exophiala mesophila</name>
    <name type="common">Black yeast-like fungus</name>
    <dbReference type="NCBI Taxonomy" id="212818"/>
    <lineage>
        <taxon>Eukaryota</taxon>
        <taxon>Fungi</taxon>
        <taxon>Dikarya</taxon>
        <taxon>Ascomycota</taxon>
        <taxon>Pezizomycotina</taxon>
        <taxon>Eurotiomycetes</taxon>
        <taxon>Chaetothyriomycetidae</taxon>
        <taxon>Chaetothyriales</taxon>
        <taxon>Herpotrichiellaceae</taxon>
        <taxon>Exophiala</taxon>
    </lineage>
</organism>
<dbReference type="OrthoDB" id="18996at2759"/>
<gene>
    <name evidence="2" type="ORF">PV10_00665</name>
</gene>
<reference evidence="2 3" key="1">
    <citation type="submission" date="2015-01" db="EMBL/GenBank/DDBJ databases">
        <title>The Genome Sequence of Exophiala mesophila CBS40295.</title>
        <authorList>
            <consortium name="The Broad Institute Genomics Platform"/>
            <person name="Cuomo C."/>
            <person name="de Hoog S."/>
            <person name="Gorbushina A."/>
            <person name="Stielow B."/>
            <person name="Teixiera M."/>
            <person name="Abouelleil A."/>
            <person name="Chapman S.B."/>
            <person name="Priest M."/>
            <person name="Young S.K."/>
            <person name="Wortman J."/>
            <person name="Nusbaum C."/>
            <person name="Birren B."/>
        </authorList>
    </citation>
    <scope>NUCLEOTIDE SEQUENCE [LARGE SCALE GENOMIC DNA]</scope>
    <source>
        <strain evidence="2 3">CBS 40295</strain>
    </source>
</reference>
<proteinExistence type="predicted"/>
<evidence type="ECO:0000313" key="3">
    <source>
        <dbReference type="Proteomes" id="UP000054302"/>
    </source>
</evidence>
<evidence type="ECO:0000313" key="2">
    <source>
        <dbReference type="EMBL" id="KIV96848.1"/>
    </source>
</evidence>